<evidence type="ECO:0000256" key="1">
    <source>
        <dbReference type="SAM" id="Phobius"/>
    </source>
</evidence>
<keyword evidence="1" id="KW-0472">Membrane</keyword>
<accession>A0A098S406</accession>
<keyword evidence="1" id="KW-0812">Transmembrane</keyword>
<keyword evidence="1" id="KW-1133">Transmembrane helix</keyword>
<dbReference type="Proteomes" id="UP000029736">
    <property type="component" value="Unassembled WGS sequence"/>
</dbReference>
<reference evidence="2 3" key="1">
    <citation type="journal article" date="2014" name="Int. J. Syst. Evol. Microbiol.">
        <title>Phaeodactylibacter xiamenensis gen. nov., sp. nov., a member of the family Saprospiraceae isolated from the marine alga Phaeodactylum tricornutum.</title>
        <authorList>
            <person name="Chen Z.Jr."/>
            <person name="Lei X."/>
            <person name="Lai Q."/>
            <person name="Li Y."/>
            <person name="Zhang B."/>
            <person name="Zhang J."/>
            <person name="Zhang H."/>
            <person name="Yang L."/>
            <person name="Zheng W."/>
            <person name="Tian Y."/>
            <person name="Yu Z."/>
            <person name="Xu H.Jr."/>
            <person name="Zheng T."/>
        </authorList>
    </citation>
    <scope>NUCLEOTIDE SEQUENCE [LARGE SCALE GENOMIC DNA]</scope>
    <source>
        <strain evidence="2 3">KD52</strain>
    </source>
</reference>
<feature type="transmembrane region" description="Helical" evidence="1">
    <location>
        <begin position="75"/>
        <end position="95"/>
    </location>
</feature>
<dbReference type="AlphaFoldDB" id="A0A098S406"/>
<comment type="caution">
    <text evidence="2">The sequence shown here is derived from an EMBL/GenBank/DDBJ whole genome shotgun (WGS) entry which is preliminary data.</text>
</comment>
<evidence type="ECO:0000313" key="2">
    <source>
        <dbReference type="EMBL" id="KGE85912.1"/>
    </source>
</evidence>
<dbReference type="EMBL" id="JPOS01000083">
    <property type="protein sequence ID" value="KGE85912.1"/>
    <property type="molecule type" value="Genomic_DNA"/>
</dbReference>
<protein>
    <submittedName>
        <fullName evidence="2">Uncharacterized protein</fullName>
    </submittedName>
</protein>
<dbReference type="RefSeq" id="WP_044226894.1">
    <property type="nucleotide sequence ID" value="NZ_JBKAGJ010000022.1"/>
</dbReference>
<gene>
    <name evidence="2" type="ORF">IX84_25230</name>
</gene>
<evidence type="ECO:0000313" key="3">
    <source>
        <dbReference type="Proteomes" id="UP000029736"/>
    </source>
</evidence>
<proteinExistence type="predicted"/>
<sequence length="97" mass="10582">MDRFNVDFSGALDMQNQDYTSPAGNQQGGKFLGWLSNNYLGLSQAAVNVSCLFNPDTCRQNVNIQPQQQEEQGGIGAIVWIVVAVVAIVILIIALRK</sequence>
<organism evidence="2 3">
    <name type="scientific">Phaeodactylibacter xiamenensis</name>
    <dbReference type="NCBI Taxonomy" id="1524460"/>
    <lineage>
        <taxon>Bacteria</taxon>
        <taxon>Pseudomonadati</taxon>
        <taxon>Bacteroidota</taxon>
        <taxon>Saprospiria</taxon>
        <taxon>Saprospirales</taxon>
        <taxon>Haliscomenobacteraceae</taxon>
        <taxon>Phaeodactylibacter</taxon>
    </lineage>
</organism>
<keyword evidence="3" id="KW-1185">Reference proteome</keyword>
<name>A0A098S406_9BACT</name>
<dbReference type="STRING" id="1524460.IX84_25230"/>